<proteinExistence type="inferred from homology"/>
<dbReference type="InterPro" id="IPR006696">
    <property type="entry name" value="DUF423"/>
</dbReference>
<keyword evidence="5 6" id="KW-0472">Membrane</keyword>
<name>A0AAN8K5C9_PATCE</name>
<reference evidence="7 8" key="1">
    <citation type="submission" date="2024-01" db="EMBL/GenBank/DDBJ databases">
        <title>The genome of the rayed Mediterranean limpet Patella caerulea (Linnaeus, 1758).</title>
        <authorList>
            <person name="Anh-Thu Weber A."/>
            <person name="Halstead-Nussloch G."/>
        </authorList>
    </citation>
    <scope>NUCLEOTIDE SEQUENCE [LARGE SCALE GENOMIC DNA]</scope>
    <source>
        <strain evidence="7">AATW-2023a</strain>
        <tissue evidence="7">Whole specimen</tissue>
    </source>
</reference>
<dbReference type="Pfam" id="PF04241">
    <property type="entry name" value="DUF423"/>
    <property type="match status" value="1"/>
</dbReference>
<evidence type="ECO:0000256" key="6">
    <source>
        <dbReference type="SAM" id="Phobius"/>
    </source>
</evidence>
<organism evidence="7 8">
    <name type="scientific">Patella caerulea</name>
    <name type="common">Rayed Mediterranean limpet</name>
    <dbReference type="NCBI Taxonomy" id="87958"/>
    <lineage>
        <taxon>Eukaryota</taxon>
        <taxon>Metazoa</taxon>
        <taxon>Spiralia</taxon>
        <taxon>Lophotrochozoa</taxon>
        <taxon>Mollusca</taxon>
        <taxon>Gastropoda</taxon>
        <taxon>Patellogastropoda</taxon>
        <taxon>Patelloidea</taxon>
        <taxon>Patellidae</taxon>
        <taxon>Patella</taxon>
    </lineage>
</organism>
<keyword evidence="8" id="KW-1185">Reference proteome</keyword>
<gene>
    <name evidence="7" type="ORF">SNE40_000549</name>
</gene>
<keyword evidence="3 6" id="KW-0812">Transmembrane</keyword>
<evidence type="ECO:0000256" key="5">
    <source>
        <dbReference type="ARBA" id="ARBA00023136"/>
    </source>
</evidence>
<evidence type="ECO:0000256" key="1">
    <source>
        <dbReference type="ARBA" id="ARBA00004141"/>
    </source>
</evidence>
<comment type="caution">
    <text evidence="7">The sequence shown here is derived from an EMBL/GenBank/DDBJ whole genome shotgun (WGS) entry which is preliminary data.</text>
</comment>
<keyword evidence="4 6" id="KW-1133">Transmembrane helix</keyword>
<feature type="transmembrane region" description="Helical" evidence="6">
    <location>
        <begin position="157"/>
        <end position="176"/>
    </location>
</feature>
<evidence type="ECO:0000313" key="7">
    <source>
        <dbReference type="EMBL" id="KAK6195031.1"/>
    </source>
</evidence>
<sequence length="178" mass="20015">MRSHPLLDALFKQLKSDGKLKVDKYSMNFTRFIPGYVFVRAAGISGVLAVAMGTYGIYVFKAKVENDELPVASTGKTQKGEIRKGRVLDVDLMKRMYIYDIGFKLHLFHTVALLAIPLTRMPYLVGSLMLTGLVLLSGSCYYEGLYYQRIKSQHSKFLTATMYSGGLFLLGSWLTMVM</sequence>
<dbReference type="Proteomes" id="UP001347796">
    <property type="component" value="Unassembled WGS sequence"/>
</dbReference>
<evidence type="ECO:0000313" key="8">
    <source>
        <dbReference type="Proteomes" id="UP001347796"/>
    </source>
</evidence>
<feature type="transmembrane region" description="Helical" evidence="6">
    <location>
        <begin position="37"/>
        <end position="60"/>
    </location>
</feature>
<feature type="transmembrane region" description="Helical" evidence="6">
    <location>
        <begin position="123"/>
        <end position="145"/>
    </location>
</feature>
<dbReference type="AlphaFoldDB" id="A0AAN8K5C9"/>
<protein>
    <submittedName>
        <fullName evidence="7">Uncharacterized protein</fullName>
    </submittedName>
</protein>
<evidence type="ECO:0000256" key="2">
    <source>
        <dbReference type="ARBA" id="ARBA00006208"/>
    </source>
</evidence>
<dbReference type="PANTHER" id="PTHR43461:SF1">
    <property type="entry name" value="TRANSMEMBRANE PROTEIN 256"/>
    <property type="match status" value="1"/>
</dbReference>
<accession>A0AAN8K5C9</accession>
<feature type="transmembrane region" description="Helical" evidence="6">
    <location>
        <begin position="96"/>
        <end position="117"/>
    </location>
</feature>
<evidence type="ECO:0000256" key="3">
    <source>
        <dbReference type="ARBA" id="ARBA00022692"/>
    </source>
</evidence>
<dbReference type="GO" id="GO:0016020">
    <property type="term" value="C:membrane"/>
    <property type="evidence" value="ECO:0007669"/>
    <property type="project" value="UniProtKB-SubCell"/>
</dbReference>
<dbReference type="EMBL" id="JAZGQO010000001">
    <property type="protein sequence ID" value="KAK6195031.1"/>
    <property type="molecule type" value="Genomic_DNA"/>
</dbReference>
<comment type="subcellular location">
    <subcellularLocation>
        <location evidence="1">Membrane</location>
        <topology evidence="1">Multi-pass membrane protein</topology>
    </subcellularLocation>
</comment>
<dbReference type="PANTHER" id="PTHR43461">
    <property type="entry name" value="TRANSMEMBRANE PROTEIN 256"/>
    <property type="match status" value="1"/>
</dbReference>
<evidence type="ECO:0000256" key="4">
    <source>
        <dbReference type="ARBA" id="ARBA00022989"/>
    </source>
</evidence>
<comment type="similarity">
    <text evidence="2">Belongs to the TMEM256 family.</text>
</comment>